<dbReference type="Pfam" id="PF16156">
    <property type="entry name" value="DUF4864"/>
    <property type="match status" value="1"/>
</dbReference>
<sequence length="141" mass="15395">MQIRFLIVAMYTLLSSLNPAFAEDPVADAQAIISEQIAAMKAQDAGKAYSFASPGIRGLFPDEKRFFEMVQKNYDAIFHAGNYAFGRSKLVGGGELVLQEVMITGPGGKDWTAIYEMRLTDDGSYKVNGVRMLKNTASTGI</sequence>
<evidence type="ECO:0008006" key="4">
    <source>
        <dbReference type="Google" id="ProtNLM"/>
    </source>
</evidence>
<dbReference type="EMBL" id="JAUSRF010000004">
    <property type="protein sequence ID" value="MDP9836606.1"/>
    <property type="molecule type" value="Genomic_DNA"/>
</dbReference>
<dbReference type="InterPro" id="IPR032347">
    <property type="entry name" value="DUF4864"/>
</dbReference>
<feature type="signal peptide" evidence="1">
    <location>
        <begin position="1"/>
        <end position="22"/>
    </location>
</feature>
<dbReference type="Proteomes" id="UP001241472">
    <property type="component" value="Unassembled WGS sequence"/>
</dbReference>
<reference evidence="2 3" key="1">
    <citation type="submission" date="2023-07" db="EMBL/GenBank/DDBJ databases">
        <title>Sorghum-associated microbial communities from plants grown in Nebraska, USA.</title>
        <authorList>
            <person name="Schachtman D."/>
        </authorList>
    </citation>
    <scope>NUCLEOTIDE SEQUENCE [LARGE SCALE GENOMIC DNA]</scope>
    <source>
        <strain evidence="2 3">DS1307</strain>
    </source>
</reference>
<evidence type="ECO:0000313" key="2">
    <source>
        <dbReference type="EMBL" id="MDP9836606.1"/>
    </source>
</evidence>
<gene>
    <name evidence="2" type="ORF">J2T09_001351</name>
</gene>
<evidence type="ECO:0000313" key="3">
    <source>
        <dbReference type="Proteomes" id="UP001241472"/>
    </source>
</evidence>
<accession>A0ABT9PQ59</accession>
<keyword evidence="3" id="KW-1185">Reference proteome</keyword>
<organism evidence="2 3">
    <name type="scientific">Neorhizobium huautlense</name>
    <dbReference type="NCBI Taxonomy" id="67774"/>
    <lineage>
        <taxon>Bacteria</taxon>
        <taxon>Pseudomonadati</taxon>
        <taxon>Pseudomonadota</taxon>
        <taxon>Alphaproteobacteria</taxon>
        <taxon>Hyphomicrobiales</taxon>
        <taxon>Rhizobiaceae</taxon>
        <taxon>Rhizobium/Agrobacterium group</taxon>
        <taxon>Neorhizobium</taxon>
    </lineage>
</organism>
<comment type="caution">
    <text evidence="2">The sequence shown here is derived from an EMBL/GenBank/DDBJ whole genome shotgun (WGS) entry which is preliminary data.</text>
</comment>
<evidence type="ECO:0000256" key="1">
    <source>
        <dbReference type="SAM" id="SignalP"/>
    </source>
</evidence>
<keyword evidence="1" id="KW-0732">Signal</keyword>
<proteinExistence type="predicted"/>
<dbReference type="RefSeq" id="WP_306832504.1">
    <property type="nucleotide sequence ID" value="NZ_JAUSRF010000004.1"/>
</dbReference>
<protein>
    <recommendedName>
        <fullName evidence="4">DUF4864 domain-containing protein</fullName>
    </recommendedName>
</protein>
<name>A0ABT9PQ59_9HYPH</name>
<feature type="chain" id="PRO_5045449274" description="DUF4864 domain-containing protein" evidence="1">
    <location>
        <begin position="23"/>
        <end position="141"/>
    </location>
</feature>